<dbReference type="CDD" id="cd22100">
    <property type="entry name" value="F-box_FBXO28"/>
    <property type="match status" value="1"/>
</dbReference>
<feature type="region of interest" description="Disordered" evidence="1">
    <location>
        <begin position="359"/>
        <end position="381"/>
    </location>
</feature>
<organism evidence="3 4">
    <name type="scientific">Argiope bruennichi</name>
    <name type="common">Wasp spider</name>
    <name type="synonym">Aranea bruennichi</name>
    <dbReference type="NCBI Taxonomy" id="94029"/>
    <lineage>
        <taxon>Eukaryota</taxon>
        <taxon>Metazoa</taxon>
        <taxon>Ecdysozoa</taxon>
        <taxon>Arthropoda</taxon>
        <taxon>Chelicerata</taxon>
        <taxon>Arachnida</taxon>
        <taxon>Araneae</taxon>
        <taxon>Araneomorphae</taxon>
        <taxon>Entelegynae</taxon>
        <taxon>Araneoidea</taxon>
        <taxon>Araneidae</taxon>
        <taxon>Argiope</taxon>
    </lineage>
</organism>
<dbReference type="InterPro" id="IPR001810">
    <property type="entry name" value="F-box_dom"/>
</dbReference>
<proteinExistence type="predicted"/>
<dbReference type="AlphaFoldDB" id="A0A8T0E120"/>
<dbReference type="SUPFAM" id="SSF81383">
    <property type="entry name" value="F-box domain"/>
    <property type="match status" value="1"/>
</dbReference>
<evidence type="ECO:0000256" key="1">
    <source>
        <dbReference type="SAM" id="MobiDB-lite"/>
    </source>
</evidence>
<dbReference type="PANTHER" id="PTHR13252">
    <property type="entry name" value="F-BOX ONLY PROTEIN 28"/>
    <property type="match status" value="1"/>
</dbReference>
<dbReference type="EMBL" id="JABXBU010002231">
    <property type="protein sequence ID" value="KAF8764153.1"/>
    <property type="molecule type" value="Genomic_DNA"/>
</dbReference>
<comment type="caution">
    <text evidence="3">The sequence shown here is derived from an EMBL/GenBank/DDBJ whole genome shotgun (WGS) entry which is preliminary data.</text>
</comment>
<protein>
    <submittedName>
        <fullName evidence="3">F-box only protein 28 like protein</fullName>
    </submittedName>
</protein>
<keyword evidence="4" id="KW-1185">Reference proteome</keyword>
<accession>A0A8T0E120</accession>
<gene>
    <name evidence="3" type="ORF">HNY73_022259</name>
</gene>
<dbReference type="InterPro" id="IPR039719">
    <property type="entry name" value="FBXO28"/>
</dbReference>
<dbReference type="GO" id="GO:0003713">
    <property type="term" value="F:transcription coactivator activity"/>
    <property type="evidence" value="ECO:0007669"/>
    <property type="project" value="TreeGrafter"/>
</dbReference>
<dbReference type="Proteomes" id="UP000807504">
    <property type="component" value="Unassembled WGS sequence"/>
</dbReference>
<reference evidence="3" key="1">
    <citation type="journal article" date="2020" name="bioRxiv">
        <title>Chromosome-level reference genome of the European wasp spider Argiope bruennichi: a resource for studies on range expansion and evolutionary adaptation.</title>
        <authorList>
            <person name="Sheffer M.M."/>
            <person name="Hoppe A."/>
            <person name="Krehenwinkel H."/>
            <person name="Uhl G."/>
            <person name="Kuss A.W."/>
            <person name="Jensen L."/>
            <person name="Jensen C."/>
            <person name="Gillespie R.G."/>
            <person name="Hoff K.J."/>
            <person name="Prost S."/>
        </authorList>
    </citation>
    <scope>NUCLEOTIDE SEQUENCE</scope>
</reference>
<dbReference type="InterPro" id="IPR036047">
    <property type="entry name" value="F-box-like_dom_sf"/>
</dbReference>
<dbReference type="PROSITE" id="PS50181">
    <property type="entry name" value="FBOX"/>
    <property type="match status" value="1"/>
</dbReference>
<reference evidence="3" key="2">
    <citation type="submission" date="2020-06" db="EMBL/GenBank/DDBJ databases">
        <authorList>
            <person name="Sheffer M."/>
        </authorList>
    </citation>
    <scope>NUCLEOTIDE SEQUENCE</scope>
</reference>
<evidence type="ECO:0000259" key="2">
    <source>
        <dbReference type="PROSITE" id="PS50181"/>
    </source>
</evidence>
<sequence>MELKSKNNSDDEASCEFAQVPEKSHINNFPYEVLERILRHFSFGEIAKLRLVSKKFNKVCGDILNDEFNRLKTAVQVRYTYVKSQMPRRESSRRKHILCRENDIVEMVHMRLTLLNLTVGKHVERNHCCFFAGEVLDEVNRLLNYVQKTLYLNRAFKVTDELFDLSTMAVEYFKEHIEPSLPEVIYFADLMGNSFANPFKPITCTATDANKVSGNQAETTPSISELNDSLKNTRRIVYRNRMSINTMKTSIKSLYQNIANLESIVHQIKREQNDCKEIDLPKNCLNEILFQLNQCSLMIDSFKSQLTNNQRKNRLPNVKQSEVCNLNSETVHPCKNTCESSNCLHVSHNSIPYNYEDSNSSYASTSQTVSENADNSNDCHNVSQESMVSTCTKTNMYQNKRKESENITENILKKRKA</sequence>
<evidence type="ECO:0000313" key="4">
    <source>
        <dbReference type="Proteomes" id="UP000807504"/>
    </source>
</evidence>
<feature type="domain" description="F-box" evidence="2">
    <location>
        <begin position="23"/>
        <end position="71"/>
    </location>
</feature>
<evidence type="ECO:0000313" key="3">
    <source>
        <dbReference type="EMBL" id="KAF8764153.1"/>
    </source>
</evidence>
<dbReference type="GO" id="GO:0005634">
    <property type="term" value="C:nucleus"/>
    <property type="evidence" value="ECO:0007669"/>
    <property type="project" value="TreeGrafter"/>
</dbReference>
<dbReference type="SMART" id="SM00256">
    <property type="entry name" value="FBOX"/>
    <property type="match status" value="1"/>
</dbReference>
<dbReference type="PANTHER" id="PTHR13252:SF1">
    <property type="entry name" value="DAMPENED, ISOFORM A"/>
    <property type="match status" value="1"/>
</dbReference>
<name>A0A8T0E120_ARGBR</name>
<dbReference type="Pfam" id="PF00646">
    <property type="entry name" value="F-box"/>
    <property type="match status" value="1"/>
</dbReference>